<dbReference type="PANTHER" id="PTHR43735">
    <property type="entry name" value="APOPTOSIS-INDUCING FACTOR 1"/>
    <property type="match status" value="1"/>
</dbReference>
<evidence type="ECO:0000256" key="1">
    <source>
        <dbReference type="ARBA" id="ARBA00006442"/>
    </source>
</evidence>
<dbReference type="EMBL" id="JAVRRT010000001">
    <property type="protein sequence ID" value="KAK5175315.1"/>
    <property type="molecule type" value="Genomic_DNA"/>
</dbReference>
<feature type="domain" description="FAD/NAD(P)-binding" evidence="5">
    <location>
        <begin position="147"/>
        <end position="454"/>
    </location>
</feature>
<sequence length="559" mass="61100">MPIQSGLLHEDRRPNAVPGPKLMLYAEQASPITIKLLEPLQPVARKPEGSRASEGAASAVSAFHIGFVSATTQSAYQRLFLRAIITSIAGRGVFSDSYVQQPLRYPPACLSSLHNGPLHSSRTPPTPSPRFLLKRQPSNTTMPETRNIVFLGASYAGLSSAHYFLRHIYPRLPTDGNIKYRVLVVDPSSKWYARHGSPRAIVRPDLIPLDKIMLDIEPGFKQYGDKVHFIQAKATSWDEKARTVVVQKADGKTESIAYWALILATGTKTFSPLFSLQGNSHVEIERSLKSIHSKISSAKDITIIGGGPAGVETAGELGEYLNGAAGWFASSPSHPKAKITLITSASKLLPALRQSISDQAQVLLKRVGVEVRFNTKLYSSGDTADGRTKVMLHDGEELVSDIVIQAMGNQPLSGYVPEHLKDTKGYVVQNNQTLRVDAAGARVYAVGDVGTSSSDGIMDIMGQVPVMETNLKRDLLAAHANAYAKPKGKDRLFEKNTKETQLVPIGRSKGVGAILGWRLPSFFIWMIKGRDYMMGNAGDKISGMEVKKESVWKQEELFQ</sequence>
<dbReference type="Gene3D" id="3.50.50.100">
    <property type="match status" value="1"/>
</dbReference>
<accession>A0AAV9PRC3</accession>
<dbReference type="SUPFAM" id="SSF51905">
    <property type="entry name" value="FAD/NAD(P)-binding domain"/>
    <property type="match status" value="1"/>
</dbReference>
<dbReference type="AlphaFoldDB" id="A0AAV9PRC3"/>
<keyword evidence="4" id="KW-0560">Oxidoreductase</keyword>
<evidence type="ECO:0000256" key="4">
    <source>
        <dbReference type="ARBA" id="ARBA00023002"/>
    </source>
</evidence>
<protein>
    <recommendedName>
        <fullName evidence="5">FAD/NAD(P)-binding domain-containing protein</fullName>
    </recommendedName>
</protein>
<proteinExistence type="inferred from homology"/>
<evidence type="ECO:0000313" key="7">
    <source>
        <dbReference type="Proteomes" id="UP001337655"/>
    </source>
</evidence>
<keyword evidence="7" id="KW-1185">Reference proteome</keyword>
<keyword evidence="2" id="KW-0285">Flavoprotein</keyword>
<name>A0AAV9PRC3_9PEZI</name>
<comment type="caution">
    <text evidence="6">The sequence shown here is derived from an EMBL/GenBank/DDBJ whole genome shotgun (WGS) entry which is preliminary data.</text>
</comment>
<evidence type="ECO:0000256" key="3">
    <source>
        <dbReference type="ARBA" id="ARBA00022827"/>
    </source>
</evidence>
<dbReference type="RefSeq" id="XP_064663953.1">
    <property type="nucleotide sequence ID" value="XM_064797719.1"/>
</dbReference>
<dbReference type="PRINTS" id="PR00368">
    <property type="entry name" value="FADPNR"/>
</dbReference>
<reference evidence="6 7" key="1">
    <citation type="submission" date="2023-08" db="EMBL/GenBank/DDBJ databases">
        <title>Black Yeasts Isolated from many extreme environments.</title>
        <authorList>
            <person name="Coleine C."/>
            <person name="Stajich J.E."/>
            <person name="Selbmann L."/>
        </authorList>
    </citation>
    <scope>NUCLEOTIDE SEQUENCE [LARGE SCALE GENOMIC DNA]</scope>
    <source>
        <strain evidence="6 7">CCFEE 5935</strain>
    </source>
</reference>
<dbReference type="PRINTS" id="PR00469">
    <property type="entry name" value="PNDRDTASEII"/>
</dbReference>
<dbReference type="GO" id="GO:0050660">
    <property type="term" value="F:flavin adenine dinucleotide binding"/>
    <property type="evidence" value="ECO:0007669"/>
    <property type="project" value="TreeGrafter"/>
</dbReference>
<dbReference type="Pfam" id="PF07992">
    <property type="entry name" value="Pyr_redox_2"/>
    <property type="match status" value="1"/>
</dbReference>
<dbReference type="GO" id="GO:0004174">
    <property type="term" value="F:electron-transferring-flavoprotein dehydrogenase activity"/>
    <property type="evidence" value="ECO:0007669"/>
    <property type="project" value="TreeGrafter"/>
</dbReference>
<dbReference type="InterPro" id="IPR023753">
    <property type="entry name" value="FAD/NAD-binding_dom"/>
</dbReference>
<evidence type="ECO:0000256" key="2">
    <source>
        <dbReference type="ARBA" id="ARBA00022630"/>
    </source>
</evidence>
<evidence type="ECO:0000313" key="6">
    <source>
        <dbReference type="EMBL" id="KAK5175315.1"/>
    </source>
</evidence>
<evidence type="ECO:0000259" key="5">
    <source>
        <dbReference type="Pfam" id="PF07992"/>
    </source>
</evidence>
<comment type="similarity">
    <text evidence="1">Belongs to the FAD-dependent oxidoreductase family.</text>
</comment>
<organism evidence="6 7">
    <name type="scientific">Saxophila tyrrhenica</name>
    <dbReference type="NCBI Taxonomy" id="1690608"/>
    <lineage>
        <taxon>Eukaryota</taxon>
        <taxon>Fungi</taxon>
        <taxon>Dikarya</taxon>
        <taxon>Ascomycota</taxon>
        <taxon>Pezizomycotina</taxon>
        <taxon>Dothideomycetes</taxon>
        <taxon>Dothideomycetidae</taxon>
        <taxon>Mycosphaerellales</taxon>
        <taxon>Extremaceae</taxon>
        <taxon>Saxophila</taxon>
    </lineage>
</organism>
<dbReference type="Proteomes" id="UP001337655">
    <property type="component" value="Unassembled WGS sequence"/>
</dbReference>
<gene>
    <name evidence="6" type="ORF">LTR77_000453</name>
</gene>
<dbReference type="GeneID" id="89921803"/>
<dbReference type="GO" id="GO:0005737">
    <property type="term" value="C:cytoplasm"/>
    <property type="evidence" value="ECO:0007669"/>
    <property type="project" value="TreeGrafter"/>
</dbReference>
<dbReference type="PANTHER" id="PTHR43735:SF3">
    <property type="entry name" value="FERROPTOSIS SUPPRESSOR PROTEIN 1"/>
    <property type="match status" value="1"/>
</dbReference>
<dbReference type="InterPro" id="IPR036188">
    <property type="entry name" value="FAD/NAD-bd_sf"/>
</dbReference>
<keyword evidence="3" id="KW-0274">FAD</keyword>